<feature type="compositionally biased region" description="Basic and acidic residues" evidence="7">
    <location>
        <begin position="298"/>
        <end position="308"/>
    </location>
</feature>
<dbReference type="InterPro" id="IPR011009">
    <property type="entry name" value="Kinase-like_dom_sf"/>
</dbReference>
<dbReference type="PANTHER" id="PTHR11042:SF178">
    <property type="entry name" value="EUKARYOTIC TRANSLATION INITIATION FACTOR 2-ALPHA KINASE 1"/>
    <property type="match status" value="1"/>
</dbReference>
<feature type="region of interest" description="Disordered" evidence="7">
    <location>
        <begin position="284"/>
        <end position="309"/>
    </location>
</feature>
<organism evidence="9 10">
    <name type="scientific">Aphanomyces astaci</name>
    <name type="common">Crayfish plague agent</name>
    <dbReference type="NCBI Taxonomy" id="112090"/>
    <lineage>
        <taxon>Eukaryota</taxon>
        <taxon>Sar</taxon>
        <taxon>Stramenopiles</taxon>
        <taxon>Oomycota</taxon>
        <taxon>Saprolegniomycetes</taxon>
        <taxon>Saprolegniales</taxon>
        <taxon>Verrucalvaceae</taxon>
        <taxon>Aphanomyces</taxon>
    </lineage>
</organism>
<evidence type="ECO:0000256" key="6">
    <source>
        <dbReference type="ARBA" id="ARBA00037982"/>
    </source>
</evidence>
<reference evidence="9 10" key="1">
    <citation type="journal article" date="2018" name="J. Invertebr. Pathol.">
        <title>New genotyping method for the causative agent of crayfish plague (Aphanomyces astaci) based on whole genome data.</title>
        <authorList>
            <person name="Minardi D."/>
            <person name="Studholme D.J."/>
            <person name="van der Giezen M."/>
            <person name="Pretto T."/>
            <person name="Oidtmann B."/>
        </authorList>
    </citation>
    <scope>NUCLEOTIDE SEQUENCE [LARGE SCALE GENOMIC DNA]</scope>
    <source>
        <strain evidence="9 10">KB13</strain>
    </source>
</reference>
<evidence type="ECO:0000256" key="2">
    <source>
        <dbReference type="ARBA" id="ARBA00022741"/>
    </source>
</evidence>
<sequence length="878" mass="97432">MPKFAVLSESPQFHQAKTTKRACQSPVSSEDEFDFEPRKRSKNAQQKPRVIKKVITAKVAKSKSKRLTSSSTGANTRRADAQPSSSPKFVWYLMHCLKESVQSTMSFEYGFGQGSIVPLPNSSEWTSEQTSQFGEWLEALGFVSRPTVNSTVFRIANKDALSIVQRSNPSNTQALLAQMKAPIEDDNLTFATATETPKKQRSGFDNYTRRAPPSSSITTTLHPISRRPPPPSSLMWGSPIPTVSSRPTYNHSQLSSSSSSIDSIDLNNLPSSTRRLSICSIAEEELSQSSSHGSHNRSAHDHDPKQSIDLDFSNIDSEMVRRSSIDSLDLDAIHPTATTAKRLSFGDFFTKFHQVPPQLSASRLSVHEESSSMDLLNVSRENVVVQSKKTRNHLRRLSRFDVVRSTDRRLSLFVAPKGTMPQADHVTMPRHVASIVLASQLVEMVPAVSLVCKQWHQLFHEQPVDQNAATLYENLPWGQYLSDGAYKQVFKVYVDPSITRPVYSKLDDRYEAVSVMDVHHIESTGNEHIVRQEIAHSLLFSHLATTHPNFLRIYSVFLMSTPPDEATWGSSATPTPQGLTFDAGSCLSGTKTPNKKTRGLYQYIRMELCDGGNVEDYLRLDGTTNLVHGWPSLFFQMVYALYAGRAHHQLRHYDVKLLNFFLQSTTGPRTQDDPPHIITYALEDKLVKLTSPYWVKLADFGTADTDATTFGLPIGVEHKKHGRGTTESSFLVLQQQLSVSKDNAAVLCDTVYRLVVLFGLDQLDGASSVVSALLLQQLAPSPKKRHATPAQRQFEVDVSMYSVASGASGPIALARRRLQATPGAMDVFRSLVHFDPAQRPTMSSVLQSRMFDALCEDNSDGRAVATVAAYGGARLLDI</sequence>
<evidence type="ECO:0000256" key="1">
    <source>
        <dbReference type="ARBA" id="ARBA00022679"/>
    </source>
</evidence>
<comment type="similarity">
    <text evidence="6">Belongs to the protein kinase superfamily. Ser/Thr protein kinase family. GCN2 subfamily.</text>
</comment>
<feature type="compositionally biased region" description="Polar residues" evidence="7">
    <location>
        <begin position="241"/>
        <end position="254"/>
    </location>
</feature>
<feature type="domain" description="Protein kinase" evidence="8">
    <location>
        <begin position="475"/>
        <end position="851"/>
    </location>
</feature>
<feature type="compositionally biased region" description="Low complexity" evidence="7">
    <location>
        <begin position="255"/>
        <end position="265"/>
    </location>
</feature>
<keyword evidence="4" id="KW-0067">ATP-binding</keyword>
<dbReference type="AlphaFoldDB" id="A0A9X8DP48"/>
<feature type="compositionally biased region" description="Polar residues" evidence="7">
    <location>
        <begin position="213"/>
        <end position="222"/>
    </location>
</feature>
<proteinExistence type="inferred from homology"/>
<comment type="caution">
    <text evidence="9">The sequence shown here is derived from an EMBL/GenBank/DDBJ whole genome shotgun (WGS) entry which is preliminary data.</text>
</comment>
<dbReference type="PANTHER" id="PTHR11042">
    <property type="entry name" value="EUKARYOTIC TRANSLATION INITIATION FACTOR 2-ALPHA KINASE EIF2-ALPHA KINASE -RELATED"/>
    <property type="match status" value="1"/>
</dbReference>
<feature type="region of interest" description="Disordered" evidence="7">
    <location>
        <begin position="191"/>
        <end position="266"/>
    </location>
</feature>
<feature type="compositionally biased region" description="Polar residues" evidence="7">
    <location>
        <begin position="9"/>
        <end position="28"/>
    </location>
</feature>
<dbReference type="InterPro" id="IPR050339">
    <property type="entry name" value="CC_SR_Kinase"/>
</dbReference>
<dbReference type="InterPro" id="IPR008271">
    <property type="entry name" value="Ser/Thr_kinase_AS"/>
</dbReference>
<dbReference type="GO" id="GO:0005524">
    <property type="term" value="F:ATP binding"/>
    <property type="evidence" value="ECO:0007669"/>
    <property type="project" value="UniProtKB-KW"/>
</dbReference>
<keyword evidence="5" id="KW-0652">Protein synthesis inhibitor</keyword>
<dbReference type="Gene3D" id="1.10.510.10">
    <property type="entry name" value="Transferase(Phosphotransferase) domain 1"/>
    <property type="match status" value="1"/>
</dbReference>
<evidence type="ECO:0000256" key="7">
    <source>
        <dbReference type="SAM" id="MobiDB-lite"/>
    </source>
</evidence>
<dbReference type="InterPro" id="IPR000719">
    <property type="entry name" value="Prot_kinase_dom"/>
</dbReference>
<keyword evidence="1" id="KW-0808">Transferase</keyword>
<dbReference type="GO" id="GO:0017148">
    <property type="term" value="P:negative regulation of translation"/>
    <property type="evidence" value="ECO:0007669"/>
    <property type="project" value="UniProtKB-KW"/>
</dbReference>
<dbReference type="GO" id="GO:0005634">
    <property type="term" value="C:nucleus"/>
    <property type="evidence" value="ECO:0007669"/>
    <property type="project" value="TreeGrafter"/>
</dbReference>
<accession>A0A9X8DP48</accession>
<dbReference type="PROSITE" id="PS00108">
    <property type="entry name" value="PROTEIN_KINASE_ST"/>
    <property type="match status" value="1"/>
</dbReference>
<dbReference type="PROSITE" id="PS50011">
    <property type="entry name" value="PROTEIN_KINASE_DOM"/>
    <property type="match status" value="1"/>
</dbReference>
<keyword evidence="3" id="KW-0418">Kinase</keyword>
<evidence type="ECO:0000313" key="10">
    <source>
        <dbReference type="Proteomes" id="UP000275652"/>
    </source>
</evidence>
<dbReference type="Proteomes" id="UP000275652">
    <property type="component" value="Unassembled WGS sequence"/>
</dbReference>
<feature type="region of interest" description="Disordered" evidence="7">
    <location>
        <begin position="1"/>
        <end position="50"/>
    </location>
</feature>
<dbReference type="SUPFAM" id="SSF56112">
    <property type="entry name" value="Protein kinase-like (PK-like)"/>
    <property type="match status" value="1"/>
</dbReference>
<evidence type="ECO:0000256" key="4">
    <source>
        <dbReference type="ARBA" id="ARBA00022840"/>
    </source>
</evidence>
<feature type="region of interest" description="Disordered" evidence="7">
    <location>
        <begin position="62"/>
        <end position="83"/>
    </location>
</feature>
<gene>
    <name evidence="9" type="ORF">DYB28_002924</name>
</gene>
<evidence type="ECO:0000313" key="9">
    <source>
        <dbReference type="EMBL" id="RLO00921.1"/>
    </source>
</evidence>
<dbReference type="EMBL" id="QUTI01038145">
    <property type="protein sequence ID" value="RLO00921.1"/>
    <property type="molecule type" value="Genomic_DNA"/>
</dbReference>
<dbReference type="GO" id="GO:0004672">
    <property type="term" value="F:protein kinase activity"/>
    <property type="evidence" value="ECO:0007669"/>
    <property type="project" value="InterPro"/>
</dbReference>
<dbReference type="GO" id="GO:0005737">
    <property type="term" value="C:cytoplasm"/>
    <property type="evidence" value="ECO:0007669"/>
    <property type="project" value="TreeGrafter"/>
</dbReference>
<dbReference type="SMART" id="SM00220">
    <property type="entry name" value="S_TKc"/>
    <property type="match status" value="1"/>
</dbReference>
<evidence type="ECO:0000256" key="5">
    <source>
        <dbReference type="ARBA" id="ARBA00023193"/>
    </source>
</evidence>
<name>A0A9X8DP48_APHAT</name>
<evidence type="ECO:0000259" key="8">
    <source>
        <dbReference type="PROSITE" id="PS50011"/>
    </source>
</evidence>
<evidence type="ECO:0000256" key="3">
    <source>
        <dbReference type="ARBA" id="ARBA00022777"/>
    </source>
</evidence>
<keyword evidence="2" id="KW-0547">Nucleotide-binding</keyword>
<protein>
    <recommendedName>
        <fullName evidence="8">Protein kinase domain-containing protein</fullName>
    </recommendedName>
</protein>